<feature type="domain" description="C2" evidence="2">
    <location>
        <begin position="903"/>
        <end position="1021"/>
    </location>
</feature>
<reference evidence="5" key="1">
    <citation type="submission" date="2014-08" db="EMBL/GenBank/DDBJ databases">
        <authorList>
            <person name="Sharma Rahul"/>
            <person name="Thines Marco"/>
        </authorList>
    </citation>
    <scope>NUCLEOTIDE SEQUENCE</scope>
</reference>
<feature type="domain" description="MHD1" evidence="3">
    <location>
        <begin position="707"/>
        <end position="824"/>
    </location>
</feature>
<dbReference type="InterPro" id="IPR000008">
    <property type="entry name" value="C2_dom"/>
</dbReference>
<organism evidence="5">
    <name type="scientific">Phaffia rhodozyma</name>
    <name type="common">Yeast</name>
    <name type="synonym">Xanthophyllomyces dendrorhous</name>
    <dbReference type="NCBI Taxonomy" id="264483"/>
    <lineage>
        <taxon>Eukaryota</taxon>
        <taxon>Fungi</taxon>
        <taxon>Dikarya</taxon>
        <taxon>Basidiomycota</taxon>
        <taxon>Agaricomycotina</taxon>
        <taxon>Tremellomycetes</taxon>
        <taxon>Cystofilobasidiales</taxon>
        <taxon>Mrakiaceae</taxon>
        <taxon>Phaffia</taxon>
    </lineage>
</organism>
<dbReference type="CDD" id="cd04043">
    <property type="entry name" value="C2_Munc13_fungal"/>
    <property type="match status" value="1"/>
</dbReference>
<dbReference type="InterPro" id="IPR010439">
    <property type="entry name" value="MUN_dom"/>
</dbReference>
<dbReference type="InterPro" id="IPR014772">
    <property type="entry name" value="Munc13_dom-2"/>
</dbReference>
<dbReference type="PANTHER" id="PTHR47263:SF1">
    <property type="entry name" value="C2 DOMAIN PROTEIN (AFU_ORTHOLOGUE AFUA_7G02350)"/>
    <property type="match status" value="1"/>
</dbReference>
<accession>A0A0F7SXG7</accession>
<feature type="compositionally biased region" description="Polar residues" evidence="1">
    <location>
        <begin position="56"/>
        <end position="65"/>
    </location>
</feature>
<evidence type="ECO:0000313" key="5">
    <source>
        <dbReference type="EMBL" id="CED85310.1"/>
    </source>
</evidence>
<dbReference type="InterPro" id="IPR014770">
    <property type="entry name" value="Munc13_1"/>
</dbReference>
<name>A0A0F7SXG7_PHARH</name>
<dbReference type="EMBL" id="LN483332">
    <property type="protein sequence ID" value="CED85310.1"/>
    <property type="molecule type" value="Genomic_DNA"/>
</dbReference>
<dbReference type="PROSITE" id="PS50004">
    <property type="entry name" value="C2"/>
    <property type="match status" value="1"/>
</dbReference>
<dbReference type="InterPro" id="IPR035892">
    <property type="entry name" value="C2_domain_sf"/>
</dbReference>
<sequence>MSLHSTRSAGTGRTKGTSYRTINDATVYQYALRVAYLSYLMRPKPVILPPPEESSESNATDNSAPTRGHRERIQGALASATKMPDFTSMFMGGGSSSKSESKSSKFPEKTFKALDDKLRSIFMGKDLNFQDHRIRQTVAAFWSNTNDPSYLKGVKENRKIEELILMFVSVATKELHKEVKRLQDKNIEPDFDWKYELNLQVGQIVRILRDALKGVNGVSVDLLNKLDTYSSKLAATSTPRPTPISNHSHMSTKTTDGTNRQAELTGGAGNTTNPEDMSMVLVVGELFGKTSADLKTDILAIKDACNEKAAMVDLKTCLKNLNAGLPFPGRREDFDSTEAFNNWRQTEVTHLSQLVMIMVQFNPELAKQNTAPPSSSTTTPTDTKADRPASLYTDRPDSICSQFATMKNTSIRSVDMEAVMKHVGEDEEISSGGEFTFIPGSARLVYKRLIEVCIDFDLDMMANLPEDQEVTLSILSSAHTDLLNECAMRWRIGHPYRATATLDVMRLRYERDEIPLECLPEALAKVDTEMKKLPLEQWMWQDSGFLLQILNVLWEYFLRVLHFNFEDISKVKWADISDYVLMLEELRDTGLVGHSNADLVKLDQIVDQIRQKAFSLFSAKTSDLFSEEEDNPVDPLMMIIDWVEKQAKLFKKRFPGKILDAIDVVPIVLGQQVPLLLQDLEDAHPRLLTAALGSSKQEPVIDVDQVFGLYRRSTQITAMHDEYCPDSGISFDLGAYFEPFVRKWLQTIDGLTHKWVAEAIRVDNFEPEGTAGNSSSIVDLFGSFSSALDFLFGLDWPDQYQEARFLTSLSKTLSKVVDQYCNTIEELFLEEMFPRISIDPSVPKENAWIVKAKMTLQGEKKIEPFNFIPASCVKLNNIETARNELDEMYKKMQVDQVTRTIEEEGSSQHSTQEPSNKFLFTVKIVLAEGLTPSNRDSNSKLDTFVTLSDQHGFRLAKTRTVYETLDPRWNQTFDISVEKDLWLMATVRDRALIGKHDEIGRAYVRLDPRKYGDFLTHEVWYDLEEKTGRLLLRISMEGEKDEIGFYFGRAFRTLKRAESDMIRTFVDKMSPMIRENLTRGVIKTLIKSTATPIDYNEAINKLTGRLKSAIGTSNEPAIPLPKDELPPVPRPKILTDVEIEAAINPLFDYFDINQTTLSNSLSLTALQTVMTKLWKELLSTLESLLIPSLSAAPTDMTPLGDQEVDIVMKWRGFLRDYFHAQGDEKGLSLETLHNQKYNDLMSIRMHYDWSTDALMETSLRASGTMRRAKSVYHQKNLGTIRSKKKEKKTEAQKQSTGNADLILRILRMRPGSAVREFIAQQLEFKAMLEKQAQEARPQPLKRPSAAGPKLKNRMSRIGGNCLSIPPVPSIPSAQPNVSASLSTGSIVGYELRDN</sequence>
<feature type="domain" description="MHD2" evidence="4">
    <location>
        <begin position="1140"/>
        <end position="1258"/>
    </location>
</feature>
<dbReference type="PROSITE" id="PS51258">
    <property type="entry name" value="MHD1"/>
    <property type="match status" value="1"/>
</dbReference>
<dbReference type="Gene3D" id="1.10.357.50">
    <property type="match status" value="1"/>
</dbReference>
<dbReference type="Gene3D" id="1.20.58.1100">
    <property type="match status" value="1"/>
</dbReference>
<dbReference type="Pfam" id="PF06292">
    <property type="entry name" value="MUN"/>
    <property type="match status" value="1"/>
</dbReference>
<proteinExistence type="predicted"/>
<evidence type="ECO:0000259" key="3">
    <source>
        <dbReference type="PROSITE" id="PS51258"/>
    </source>
</evidence>
<dbReference type="Pfam" id="PF00168">
    <property type="entry name" value="C2"/>
    <property type="match status" value="1"/>
</dbReference>
<evidence type="ECO:0000256" key="1">
    <source>
        <dbReference type="SAM" id="MobiDB-lite"/>
    </source>
</evidence>
<dbReference type="PANTHER" id="PTHR47263">
    <property type="entry name" value="ADENYLATE CYCLASE ACTIVATION PROTEIN GIT1"/>
    <property type="match status" value="1"/>
</dbReference>
<dbReference type="PROSITE" id="PS51259">
    <property type="entry name" value="MHD2"/>
    <property type="match status" value="1"/>
</dbReference>
<protein>
    <submittedName>
        <fullName evidence="5">Munc13 homology 1</fullName>
    </submittedName>
</protein>
<feature type="compositionally biased region" description="Low complexity" evidence="1">
    <location>
        <begin position="370"/>
        <end position="382"/>
    </location>
</feature>
<feature type="region of interest" description="Disordered" evidence="1">
    <location>
        <begin position="367"/>
        <end position="392"/>
    </location>
</feature>
<dbReference type="SUPFAM" id="SSF49562">
    <property type="entry name" value="C2 domain (Calcium/lipid-binding domain, CaLB)"/>
    <property type="match status" value="1"/>
</dbReference>
<evidence type="ECO:0000259" key="4">
    <source>
        <dbReference type="PROSITE" id="PS51259"/>
    </source>
</evidence>
<feature type="region of interest" description="Disordered" evidence="1">
    <location>
        <begin position="85"/>
        <end position="106"/>
    </location>
</feature>
<evidence type="ECO:0000259" key="2">
    <source>
        <dbReference type="PROSITE" id="PS50004"/>
    </source>
</evidence>
<dbReference type="SMART" id="SM00239">
    <property type="entry name" value="C2"/>
    <property type="match status" value="1"/>
</dbReference>
<feature type="region of interest" description="Disordered" evidence="1">
    <location>
        <begin position="234"/>
        <end position="260"/>
    </location>
</feature>
<dbReference type="Gene3D" id="2.60.40.150">
    <property type="entry name" value="C2 domain"/>
    <property type="match status" value="1"/>
</dbReference>
<dbReference type="InterPro" id="IPR052811">
    <property type="entry name" value="Glucose_resp_signaling"/>
</dbReference>
<feature type="region of interest" description="Disordered" evidence="1">
    <location>
        <begin position="47"/>
        <end position="69"/>
    </location>
</feature>